<name>A0A2K9NRM1_BACTC</name>
<dbReference type="SUPFAM" id="SSF55060">
    <property type="entry name" value="GHMP Kinase, C-terminal domain"/>
    <property type="match status" value="1"/>
</dbReference>
<dbReference type="KEGG" id="bsto:C0V70_08570"/>
<evidence type="ECO:0000256" key="1">
    <source>
        <dbReference type="ARBA" id="ARBA00022516"/>
    </source>
</evidence>
<dbReference type="GO" id="GO:0016831">
    <property type="term" value="F:carboxy-lyase activity"/>
    <property type="evidence" value="ECO:0007669"/>
    <property type="project" value="InterPro"/>
</dbReference>
<dbReference type="EMBL" id="CP025704">
    <property type="protein sequence ID" value="AUN98159.1"/>
    <property type="molecule type" value="Genomic_DNA"/>
</dbReference>
<feature type="domain" description="Diphosphomevalonate decarboxylase-like N-terminal" evidence="7">
    <location>
        <begin position="11"/>
        <end position="166"/>
    </location>
</feature>
<evidence type="ECO:0000256" key="2">
    <source>
        <dbReference type="ARBA" id="ARBA00022741"/>
    </source>
</evidence>
<dbReference type="Proteomes" id="UP000235584">
    <property type="component" value="Chromosome"/>
</dbReference>
<evidence type="ECO:0000313" key="8">
    <source>
        <dbReference type="EMBL" id="AUN98159.1"/>
    </source>
</evidence>
<dbReference type="Gene3D" id="3.30.230.10">
    <property type="match status" value="1"/>
</dbReference>
<keyword evidence="3" id="KW-0067">ATP-binding</keyword>
<evidence type="ECO:0000259" key="6">
    <source>
        <dbReference type="Pfam" id="PF18376"/>
    </source>
</evidence>
<evidence type="ECO:0000256" key="5">
    <source>
        <dbReference type="ARBA" id="ARBA00023239"/>
    </source>
</evidence>
<keyword evidence="9" id="KW-1185">Reference proteome</keyword>
<dbReference type="PANTHER" id="PTHR10977">
    <property type="entry name" value="DIPHOSPHOMEVALONATE DECARBOXYLASE"/>
    <property type="match status" value="1"/>
</dbReference>
<keyword evidence="1" id="KW-0444">Lipid biosynthesis</keyword>
<dbReference type="Pfam" id="PF18376">
    <property type="entry name" value="MDD_C"/>
    <property type="match status" value="1"/>
</dbReference>
<dbReference type="InterPro" id="IPR041431">
    <property type="entry name" value="Mvd1_C"/>
</dbReference>
<evidence type="ECO:0000256" key="4">
    <source>
        <dbReference type="ARBA" id="ARBA00023098"/>
    </source>
</evidence>
<evidence type="ECO:0000256" key="3">
    <source>
        <dbReference type="ARBA" id="ARBA00022840"/>
    </source>
</evidence>
<dbReference type="SUPFAM" id="SSF54211">
    <property type="entry name" value="Ribosomal protein S5 domain 2-like"/>
    <property type="match status" value="1"/>
</dbReference>
<dbReference type="Pfam" id="PF22700">
    <property type="entry name" value="MVD-like_N"/>
    <property type="match status" value="1"/>
</dbReference>
<protein>
    <submittedName>
        <fullName evidence="8">Diphosphomevalonate decarboxylase</fullName>
    </submittedName>
</protein>
<dbReference type="RefSeq" id="WP_102243450.1">
    <property type="nucleotide sequence ID" value="NZ_CP025704.1"/>
</dbReference>
<dbReference type="InterPro" id="IPR053859">
    <property type="entry name" value="MVD-like_N"/>
</dbReference>
<feature type="domain" description="Mvd1 C-terminal" evidence="6">
    <location>
        <begin position="197"/>
        <end position="326"/>
    </location>
</feature>
<dbReference type="GO" id="GO:0008299">
    <property type="term" value="P:isoprenoid biosynthetic process"/>
    <property type="evidence" value="ECO:0007669"/>
    <property type="project" value="InterPro"/>
</dbReference>
<reference evidence="8 9" key="1">
    <citation type="submission" date="2018-01" db="EMBL/GenBank/DDBJ databases">
        <title>Complete genome sequence of Bacteriovorax stolpii DSM12778.</title>
        <authorList>
            <person name="Tang B."/>
            <person name="Chang J."/>
        </authorList>
    </citation>
    <scope>NUCLEOTIDE SEQUENCE [LARGE SCALE GENOMIC DNA]</scope>
    <source>
        <strain evidence="8 9">DSM 12778</strain>
    </source>
</reference>
<gene>
    <name evidence="8" type="ORF">C0V70_08570</name>
</gene>
<proteinExistence type="predicted"/>
<dbReference type="InterPro" id="IPR036554">
    <property type="entry name" value="GHMP_kinase_C_sf"/>
</dbReference>
<dbReference type="InterPro" id="IPR020568">
    <property type="entry name" value="Ribosomal_Su5_D2-typ_SF"/>
</dbReference>
<dbReference type="InterPro" id="IPR014721">
    <property type="entry name" value="Ribsml_uS5_D2-typ_fold_subgr"/>
</dbReference>
<dbReference type="Gene3D" id="3.30.70.890">
    <property type="entry name" value="GHMP kinase, C-terminal domain"/>
    <property type="match status" value="1"/>
</dbReference>
<dbReference type="GO" id="GO:0005524">
    <property type="term" value="F:ATP binding"/>
    <property type="evidence" value="ECO:0007669"/>
    <property type="project" value="UniProtKB-KW"/>
</dbReference>
<organism evidence="8 9">
    <name type="scientific">Bacteriovorax stolpii</name>
    <name type="common">Bdellovibrio stolpii</name>
    <dbReference type="NCBI Taxonomy" id="960"/>
    <lineage>
        <taxon>Bacteria</taxon>
        <taxon>Pseudomonadati</taxon>
        <taxon>Bdellovibrionota</taxon>
        <taxon>Bacteriovoracia</taxon>
        <taxon>Bacteriovoracales</taxon>
        <taxon>Bacteriovoracaceae</taxon>
        <taxon>Bacteriovorax</taxon>
    </lineage>
</organism>
<dbReference type="AlphaFoldDB" id="A0A2K9NRM1"/>
<evidence type="ECO:0000259" key="7">
    <source>
        <dbReference type="Pfam" id="PF22700"/>
    </source>
</evidence>
<sequence>MEKLSVSWSSPSNIALVKYWGKIPHQIPCNPSVSFTLKNSLTIMDVEAEKTNAGEIQVDFFFEGKINEKFKSKIVKFLESERERFDWITNYKLTIKSENTFPHSSGIASSASSMSALCLSLLSLDEKITGVKTQTEDFYKEASDLSRRASGSAGRSVYPYLVSWGEIDSVVGSSNLFAAPVNKADIHPMFHDYCDSIMIVDAAEKSVSSRAGHSLMDSHPFRELRYKRAHENLEKLLSAMKEGKMEDFISIVEEDALMLHALMMTSTPSFILLKPMSLLLIEKIRDYRAKTNIPVCFTIDAGPNIHLLYPKAHETAVKEWLAMEFKDLRIIHDETGPGPVKIKD</sequence>
<keyword evidence="4" id="KW-0443">Lipid metabolism</keyword>
<evidence type="ECO:0000313" key="9">
    <source>
        <dbReference type="Proteomes" id="UP000235584"/>
    </source>
</evidence>
<keyword evidence="2" id="KW-0547">Nucleotide-binding</keyword>
<dbReference type="PIRSF" id="PIRSF015950">
    <property type="entry name" value="Mev_P_decrbx"/>
    <property type="match status" value="1"/>
</dbReference>
<dbReference type="InterPro" id="IPR005935">
    <property type="entry name" value="Mev_decarb"/>
</dbReference>
<dbReference type="PANTHER" id="PTHR10977:SF3">
    <property type="entry name" value="DIPHOSPHOMEVALONATE DECARBOXYLASE"/>
    <property type="match status" value="1"/>
</dbReference>
<keyword evidence="5" id="KW-0456">Lyase</keyword>
<accession>A0A2K9NRM1</accession>